<reference evidence="1" key="1">
    <citation type="journal article" date="2020" name="Stud. Mycol.">
        <title>101 Dothideomycetes genomes: a test case for predicting lifestyles and emergence of pathogens.</title>
        <authorList>
            <person name="Haridas S."/>
            <person name="Albert R."/>
            <person name="Binder M."/>
            <person name="Bloem J."/>
            <person name="Labutti K."/>
            <person name="Salamov A."/>
            <person name="Andreopoulos B."/>
            <person name="Baker S."/>
            <person name="Barry K."/>
            <person name="Bills G."/>
            <person name="Bluhm B."/>
            <person name="Cannon C."/>
            <person name="Castanera R."/>
            <person name="Culley D."/>
            <person name="Daum C."/>
            <person name="Ezra D."/>
            <person name="Gonzalez J."/>
            <person name="Henrissat B."/>
            <person name="Kuo A."/>
            <person name="Liang C."/>
            <person name="Lipzen A."/>
            <person name="Lutzoni F."/>
            <person name="Magnuson J."/>
            <person name="Mondo S."/>
            <person name="Nolan M."/>
            <person name="Ohm R."/>
            <person name="Pangilinan J."/>
            <person name="Park H.-J."/>
            <person name="Ramirez L."/>
            <person name="Alfaro M."/>
            <person name="Sun H."/>
            <person name="Tritt A."/>
            <person name="Yoshinaga Y."/>
            <person name="Zwiers L.-H."/>
            <person name="Turgeon B."/>
            <person name="Goodwin S."/>
            <person name="Spatafora J."/>
            <person name="Crous P."/>
            <person name="Grigoriev I."/>
        </authorList>
    </citation>
    <scope>NUCLEOTIDE SEQUENCE</scope>
    <source>
        <strain evidence="1">HMLAC05119</strain>
    </source>
</reference>
<gene>
    <name evidence="1" type="ORF">BDU57DRAFT_514279</name>
</gene>
<organism evidence="1 2">
    <name type="scientific">Ampelomyces quisqualis</name>
    <name type="common">Powdery mildew agent</name>
    <dbReference type="NCBI Taxonomy" id="50730"/>
    <lineage>
        <taxon>Eukaryota</taxon>
        <taxon>Fungi</taxon>
        <taxon>Dikarya</taxon>
        <taxon>Ascomycota</taxon>
        <taxon>Pezizomycotina</taxon>
        <taxon>Dothideomycetes</taxon>
        <taxon>Pleosporomycetidae</taxon>
        <taxon>Pleosporales</taxon>
        <taxon>Pleosporineae</taxon>
        <taxon>Phaeosphaeriaceae</taxon>
        <taxon>Ampelomyces</taxon>
    </lineage>
</organism>
<dbReference type="AlphaFoldDB" id="A0A6A5QSJ6"/>
<evidence type="ECO:0000313" key="1">
    <source>
        <dbReference type="EMBL" id="KAF1917818.1"/>
    </source>
</evidence>
<name>A0A6A5QSJ6_AMPQU</name>
<evidence type="ECO:0000313" key="2">
    <source>
        <dbReference type="Proteomes" id="UP000800096"/>
    </source>
</evidence>
<dbReference type="EMBL" id="ML979134">
    <property type="protein sequence ID" value="KAF1917818.1"/>
    <property type="molecule type" value="Genomic_DNA"/>
</dbReference>
<protein>
    <submittedName>
        <fullName evidence="1">Uncharacterized protein</fullName>
    </submittedName>
</protein>
<proteinExistence type="predicted"/>
<keyword evidence="2" id="KW-1185">Reference proteome</keyword>
<feature type="non-terminal residue" evidence="1">
    <location>
        <position position="83"/>
    </location>
</feature>
<dbReference type="Proteomes" id="UP000800096">
    <property type="component" value="Unassembled WGS sequence"/>
</dbReference>
<sequence length="83" mass="9545">MKNRSTVYSDAQEDFPIPWYRVSKRGGEMTCSAARWVWDRSGSVTCFIKVLGAEEDRCMCRWSDGEYEWSLGYCGEQTLGGRT</sequence>
<accession>A0A6A5QSJ6</accession>